<dbReference type="Pfam" id="PF00291">
    <property type="entry name" value="PALP"/>
    <property type="match status" value="1"/>
</dbReference>
<evidence type="ECO:0000313" key="6">
    <source>
        <dbReference type="Proteomes" id="UP001183246"/>
    </source>
</evidence>
<keyword evidence="3" id="KW-0456">Lyase</keyword>
<evidence type="ECO:0000259" key="4">
    <source>
        <dbReference type="Pfam" id="PF00291"/>
    </source>
</evidence>
<dbReference type="Gene3D" id="3.40.50.1100">
    <property type="match status" value="2"/>
</dbReference>
<accession>A0ABU2MSI2</accession>
<dbReference type="InterPro" id="IPR001926">
    <property type="entry name" value="TrpB-like_PALP"/>
</dbReference>
<sequence>MLRPPTITDALRARRLLGDHLPPTPMWSYPALNATAGTTVLVKHENAQPTGAFKVRGGITLLAGLDLAERARGVVGYSTGNHAQSLAFAAARFGAPCVIVMPVNPNPAKANAVRALGAELIEAGADLTEAAEHAETVAAERGMRLVSAANEPALIAGVATAYLEIFDKEPALDAVIVPVGGGSGAAAACLAAAAVAPGCQIIATQSAASPAAHDSWESGGAPLSRPNRTRVEGLATGRSFELTQQLMRLHLADFLLVDDDAIAAAQWTMMRDAHTLAEGAGAVALAALLAHRERFAGKRVAVMCSGGNASEREILTCGGLAA</sequence>
<dbReference type="RefSeq" id="WP_311705717.1">
    <property type="nucleotide sequence ID" value="NZ_JAVREL010000010.1"/>
</dbReference>
<dbReference type="InterPro" id="IPR050147">
    <property type="entry name" value="Ser/Thr_Dehydratase"/>
</dbReference>
<evidence type="ECO:0000256" key="2">
    <source>
        <dbReference type="ARBA" id="ARBA00022898"/>
    </source>
</evidence>
<evidence type="ECO:0000256" key="1">
    <source>
        <dbReference type="ARBA" id="ARBA00001933"/>
    </source>
</evidence>
<reference evidence="6" key="1">
    <citation type="submission" date="2023-07" db="EMBL/GenBank/DDBJ databases">
        <title>30 novel species of actinomycetes from the DSMZ collection.</title>
        <authorList>
            <person name="Nouioui I."/>
        </authorList>
    </citation>
    <scope>NUCLEOTIDE SEQUENCE [LARGE SCALE GENOMIC DNA]</scope>
    <source>
        <strain evidence="6">DSM 44938</strain>
    </source>
</reference>
<name>A0ABU2MSI2_9ACTN</name>
<dbReference type="EMBL" id="JAVREL010000010">
    <property type="protein sequence ID" value="MDT0344585.1"/>
    <property type="molecule type" value="Genomic_DNA"/>
</dbReference>
<keyword evidence="2" id="KW-0663">Pyridoxal phosphate</keyword>
<keyword evidence="6" id="KW-1185">Reference proteome</keyword>
<feature type="domain" description="Tryptophan synthase beta chain-like PALP" evidence="4">
    <location>
        <begin position="20"/>
        <end position="306"/>
    </location>
</feature>
<gene>
    <name evidence="5" type="ORF">RM590_18485</name>
</gene>
<dbReference type="Proteomes" id="UP001183246">
    <property type="component" value="Unassembled WGS sequence"/>
</dbReference>
<proteinExistence type="predicted"/>
<comment type="cofactor">
    <cofactor evidence="1">
        <name>pyridoxal 5'-phosphate</name>
        <dbReference type="ChEBI" id="CHEBI:597326"/>
    </cofactor>
</comment>
<dbReference type="InterPro" id="IPR036052">
    <property type="entry name" value="TrpB-like_PALP_sf"/>
</dbReference>
<comment type="caution">
    <text evidence="5">The sequence shown here is derived from an EMBL/GenBank/DDBJ whole genome shotgun (WGS) entry which is preliminary data.</text>
</comment>
<dbReference type="PANTHER" id="PTHR48078:SF7">
    <property type="entry name" value="BLL6502 PROTEIN"/>
    <property type="match status" value="1"/>
</dbReference>
<evidence type="ECO:0000313" key="5">
    <source>
        <dbReference type="EMBL" id="MDT0344585.1"/>
    </source>
</evidence>
<dbReference type="SUPFAM" id="SSF53686">
    <property type="entry name" value="Tryptophan synthase beta subunit-like PLP-dependent enzymes"/>
    <property type="match status" value="1"/>
</dbReference>
<evidence type="ECO:0000256" key="3">
    <source>
        <dbReference type="ARBA" id="ARBA00023239"/>
    </source>
</evidence>
<dbReference type="PANTHER" id="PTHR48078">
    <property type="entry name" value="THREONINE DEHYDRATASE, MITOCHONDRIAL-RELATED"/>
    <property type="match status" value="1"/>
</dbReference>
<organism evidence="5 6">
    <name type="scientific">Streptomyces litchfieldiae</name>
    <dbReference type="NCBI Taxonomy" id="3075543"/>
    <lineage>
        <taxon>Bacteria</taxon>
        <taxon>Bacillati</taxon>
        <taxon>Actinomycetota</taxon>
        <taxon>Actinomycetes</taxon>
        <taxon>Kitasatosporales</taxon>
        <taxon>Streptomycetaceae</taxon>
        <taxon>Streptomyces</taxon>
    </lineage>
</organism>
<protein>
    <submittedName>
        <fullName evidence="5">Pyridoxal-phosphate dependent enzyme</fullName>
    </submittedName>
</protein>